<evidence type="ECO:0000313" key="2">
    <source>
        <dbReference type="EMBL" id="MBC5667252.1"/>
    </source>
</evidence>
<evidence type="ECO:0000259" key="1">
    <source>
        <dbReference type="Pfam" id="PF02826"/>
    </source>
</evidence>
<dbReference type="Pfam" id="PF02826">
    <property type="entry name" value="2-Hacid_dh_C"/>
    <property type="match status" value="1"/>
</dbReference>
<organism evidence="2 3">
    <name type="scientific">Eubacterium segne</name>
    <dbReference type="NCBI Taxonomy" id="2763045"/>
    <lineage>
        <taxon>Bacteria</taxon>
        <taxon>Bacillati</taxon>
        <taxon>Bacillota</taxon>
        <taxon>Clostridia</taxon>
        <taxon>Eubacteriales</taxon>
        <taxon>Eubacteriaceae</taxon>
        <taxon>Eubacterium</taxon>
    </lineage>
</organism>
<dbReference type="EMBL" id="JACOOZ010000003">
    <property type="protein sequence ID" value="MBC5667252.1"/>
    <property type="molecule type" value="Genomic_DNA"/>
</dbReference>
<name>A0ABR7F0W1_9FIRM</name>
<dbReference type="SUPFAM" id="SSF51735">
    <property type="entry name" value="NAD(P)-binding Rossmann-fold domains"/>
    <property type="match status" value="1"/>
</dbReference>
<gene>
    <name evidence="2" type="ORF">H8S00_04540</name>
</gene>
<proteinExistence type="predicted"/>
<comment type="caution">
    <text evidence="2">The sequence shown here is derived from an EMBL/GenBank/DDBJ whole genome shotgun (WGS) entry which is preliminary data.</text>
</comment>
<feature type="domain" description="D-isomer specific 2-hydroxyacid dehydrogenase NAD-binding" evidence="1">
    <location>
        <begin position="127"/>
        <end position="216"/>
    </location>
</feature>
<accession>A0ABR7F0W1</accession>
<dbReference type="RefSeq" id="WP_186840048.1">
    <property type="nucleotide sequence ID" value="NZ_JACOOZ010000003.1"/>
</dbReference>
<evidence type="ECO:0000313" key="3">
    <source>
        <dbReference type="Proteomes" id="UP000597877"/>
    </source>
</evidence>
<keyword evidence="3" id="KW-1185">Reference proteome</keyword>
<dbReference type="Gene3D" id="3.40.50.720">
    <property type="entry name" value="NAD(P)-binding Rossmann-like Domain"/>
    <property type="match status" value="1"/>
</dbReference>
<protein>
    <recommendedName>
        <fullName evidence="1">D-isomer specific 2-hydroxyacid dehydrogenase NAD-binding domain-containing protein</fullName>
    </recommendedName>
</protein>
<reference evidence="2 3" key="1">
    <citation type="submission" date="2020-08" db="EMBL/GenBank/DDBJ databases">
        <title>Genome public.</title>
        <authorList>
            <person name="Liu C."/>
            <person name="Sun Q."/>
        </authorList>
    </citation>
    <scope>NUCLEOTIDE SEQUENCE [LARGE SCALE GENOMIC DNA]</scope>
    <source>
        <strain evidence="2 3">BX4</strain>
    </source>
</reference>
<dbReference type="Proteomes" id="UP000597877">
    <property type="component" value="Unassembled WGS sequence"/>
</dbReference>
<sequence>MKTISIISGDKRQFYIKEYLKNNGYNAEIITNMDFNNTDIIVAGTPFVKNNEYINCDYYTGFPVDTFLGLLKPKQIVFASSISENIMKLFPKNIKLIDVLKDEDVVWSNAMLTAEGLIGEIIKNTDFSLNNSKVLILGFGKCGTNIASRLFNLNCDVSIYDHTKKHLSQAVSYGYKTLEKDDFSMGLNKFDIIINTVPEVIFTEYNMSLLKKSCVLFEIAGYPYGFDKKLSEKYGISLITCSGLPGKTAPKAAGELIAKSIISYLKQKGLG</sequence>
<dbReference type="InterPro" id="IPR006140">
    <property type="entry name" value="D-isomer_DH_NAD-bd"/>
</dbReference>
<dbReference type="InterPro" id="IPR036291">
    <property type="entry name" value="NAD(P)-bd_dom_sf"/>
</dbReference>